<dbReference type="AlphaFoldDB" id="A0A165TD92"/>
<feature type="compositionally biased region" description="Basic and acidic residues" evidence="1">
    <location>
        <begin position="75"/>
        <end position="84"/>
    </location>
</feature>
<reference evidence="2 3" key="1">
    <citation type="journal article" date="2016" name="Mol. Biol. Evol.">
        <title>Comparative Genomics of Early-Diverging Mushroom-Forming Fungi Provides Insights into the Origins of Lignocellulose Decay Capabilities.</title>
        <authorList>
            <person name="Nagy L.G."/>
            <person name="Riley R."/>
            <person name="Tritt A."/>
            <person name="Adam C."/>
            <person name="Daum C."/>
            <person name="Floudas D."/>
            <person name="Sun H."/>
            <person name="Yadav J.S."/>
            <person name="Pangilinan J."/>
            <person name="Larsson K.H."/>
            <person name="Matsuura K."/>
            <person name="Barry K."/>
            <person name="Labutti K."/>
            <person name="Kuo R."/>
            <person name="Ohm R.A."/>
            <person name="Bhattacharya S.S."/>
            <person name="Shirouzu T."/>
            <person name="Yoshinaga Y."/>
            <person name="Martin F.M."/>
            <person name="Grigoriev I.V."/>
            <person name="Hibbett D.S."/>
        </authorList>
    </citation>
    <scope>NUCLEOTIDE SEQUENCE [LARGE SCALE GENOMIC DNA]</scope>
    <source>
        <strain evidence="2 3">L-15889</strain>
    </source>
</reference>
<name>A0A165TD92_9APHY</name>
<accession>A0A165TD92</accession>
<feature type="compositionally biased region" description="Polar residues" evidence="1">
    <location>
        <begin position="137"/>
        <end position="155"/>
    </location>
</feature>
<protein>
    <submittedName>
        <fullName evidence="2">Uncharacterized protein</fullName>
    </submittedName>
</protein>
<evidence type="ECO:0000313" key="2">
    <source>
        <dbReference type="EMBL" id="KZT73269.1"/>
    </source>
</evidence>
<feature type="region of interest" description="Disordered" evidence="1">
    <location>
        <begin position="137"/>
        <end position="162"/>
    </location>
</feature>
<gene>
    <name evidence="2" type="ORF">DAEQUDRAFT_735463</name>
</gene>
<evidence type="ECO:0000256" key="1">
    <source>
        <dbReference type="SAM" id="MobiDB-lite"/>
    </source>
</evidence>
<sequence length="218" mass="23555">MSASSYTLVLALTQTLWPANNSYSACLDEDYREGIVGDVINMENMLLDIEPDAKIAPKAEELDMDEVDEKIKEEAQSANDRDGQNDPESDIEVLETSPTFSLVALRRRNKTKRQNLQQRVRPADIVSVGTTTILYTEENGISSNDTSAGPSTQGKSGPLQAGEIVPGASRLGPVHAFLEQLKRPLGQLETMSSVNCGINGSSCGPSLVRDKALRSCNG</sequence>
<feature type="region of interest" description="Disordered" evidence="1">
    <location>
        <begin position="75"/>
        <end position="95"/>
    </location>
</feature>
<evidence type="ECO:0000313" key="3">
    <source>
        <dbReference type="Proteomes" id="UP000076727"/>
    </source>
</evidence>
<keyword evidence="3" id="KW-1185">Reference proteome</keyword>
<dbReference type="EMBL" id="KV429037">
    <property type="protein sequence ID" value="KZT73269.1"/>
    <property type="molecule type" value="Genomic_DNA"/>
</dbReference>
<organism evidence="2 3">
    <name type="scientific">Daedalea quercina L-15889</name>
    <dbReference type="NCBI Taxonomy" id="1314783"/>
    <lineage>
        <taxon>Eukaryota</taxon>
        <taxon>Fungi</taxon>
        <taxon>Dikarya</taxon>
        <taxon>Basidiomycota</taxon>
        <taxon>Agaricomycotina</taxon>
        <taxon>Agaricomycetes</taxon>
        <taxon>Polyporales</taxon>
        <taxon>Fomitopsis</taxon>
    </lineage>
</organism>
<dbReference type="Proteomes" id="UP000076727">
    <property type="component" value="Unassembled WGS sequence"/>
</dbReference>
<proteinExistence type="predicted"/>